<keyword evidence="2" id="KW-1185">Reference proteome</keyword>
<gene>
    <name evidence="1" type="ORF">NX772_02850</name>
</gene>
<protein>
    <submittedName>
        <fullName evidence="1">dUTP diphosphatase</fullName>
    </submittedName>
</protein>
<organism evidence="1 2">
    <name type="scientific">Mesomycoplasma molare</name>
    <dbReference type="NCBI Taxonomy" id="171288"/>
    <lineage>
        <taxon>Bacteria</taxon>
        <taxon>Bacillati</taxon>
        <taxon>Mycoplasmatota</taxon>
        <taxon>Mycoplasmoidales</taxon>
        <taxon>Metamycoplasmataceae</taxon>
        <taxon>Mesomycoplasma</taxon>
    </lineage>
</organism>
<dbReference type="CDD" id="cd11527">
    <property type="entry name" value="NTP-PPase_dUTPase"/>
    <property type="match status" value="1"/>
</dbReference>
<sequence>MYNKNMNFVKIFEFQKELDKKFEDARIERKMSKDKFDWKLQISLAIIVEIAEFANELQSFKFWKNNKNIDKNKLLEEWADIIHFLSSCANFLNLEPLIEPQVFSKDINLQLQEVFQSSIIFQKHFNKESLKKLYSLILGFLDILEINENQLTDAYFKKAEINLKRIHDKY</sequence>
<proteinExistence type="predicted"/>
<dbReference type="RefSeq" id="WP_051542096.1">
    <property type="nucleotide sequence ID" value="NZ_CP103423.1"/>
</dbReference>
<dbReference type="PIRSF" id="PIRSF030140">
    <property type="entry name" value="UCP030140"/>
    <property type="match status" value="1"/>
</dbReference>
<dbReference type="SUPFAM" id="SSF101386">
    <property type="entry name" value="all-alpha NTP pyrophosphatases"/>
    <property type="match status" value="1"/>
</dbReference>
<dbReference type="EMBL" id="CP103423">
    <property type="protein sequence ID" value="UWD34020.1"/>
    <property type="molecule type" value="Genomic_DNA"/>
</dbReference>
<reference evidence="1" key="1">
    <citation type="submission" date="2022-08" db="EMBL/GenBank/DDBJ databases">
        <title>Complete genome sequence of Mycoplasma molare type strain H 542.</title>
        <authorList>
            <person name="Spergser J."/>
        </authorList>
    </citation>
    <scope>NUCLEOTIDE SEQUENCE</scope>
    <source>
        <strain evidence="1">H 542</strain>
    </source>
</reference>
<name>A0ABY5TTV9_9BACT</name>
<dbReference type="Gene3D" id="1.10.4010.10">
    <property type="entry name" value="Type II deoxyuridine triphosphatase"/>
    <property type="match status" value="1"/>
</dbReference>
<evidence type="ECO:0000313" key="2">
    <source>
        <dbReference type="Proteomes" id="UP001058364"/>
    </source>
</evidence>
<dbReference type="Proteomes" id="UP001058364">
    <property type="component" value="Chromosome"/>
</dbReference>
<dbReference type="Pfam" id="PF08761">
    <property type="entry name" value="dUTPase_2"/>
    <property type="match status" value="1"/>
</dbReference>
<dbReference type="InterPro" id="IPR014871">
    <property type="entry name" value="dUTPase/dCTP_pyrophosphatase"/>
</dbReference>
<evidence type="ECO:0000313" key="1">
    <source>
        <dbReference type="EMBL" id="UWD34020.1"/>
    </source>
</evidence>
<accession>A0ABY5TTV9</accession>
<dbReference type="InterPro" id="IPR016947">
    <property type="entry name" value="UCP030140"/>
</dbReference>